<comment type="caution">
    <text evidence="1">The sequence shown here is derived from an EMBL/GenBank/DDBJ whole genome shotgun (WGS) entry which is preliminary data.</text>
</comment>
<dbReference type="EMBL" id="CAJJDN010000048">
    <property type="protein sequence ID" value="CAD8085495.1"/>
    <property type="molecule type" value="Genomic_DNA"/>
</dbReference>
<gene>
    <name evidence="1" type="ORF">PSON_ATCC_30995.1.T0480186</name>
</gene>
<evidence type="ECO:0000313" key="2">
    <source>
        <dbReference type="Proteomes" id="UP000692954"/>
    </source>
</evidence>
<accession>A0A8S1N8S1</accession>
<keyword evidence="2" id="KW-1185">Reference proteome</keyword>
<sequence>MIILDKYFLLVNNKKIKLQIEQSLKRKKLLLKHLGNQKMDDDIVFSKGVQIGDKKMRYIDLIYRFDIILKIMIQNKEINQKKCVNILINDEIDRYDNSKCQRNQLQV</sequence>
<proteinExistence type="predicted"/>
<name>A0A8S1N8S1_9CILI</name>
<organism evidence="1 2">
    <name type="scientific">Paramecium sonneborni</name>
    <dbReference type="NCBI Taxonomy" id="65129"/>
    <lineage>
        <taxon>Eukaryota</taxon>
        <taxon>Sar</taxon>
        <taxon>Alveolata</taxon>
        <taxon>Ciliophora</taxon>
        <taxon>Intramacronucleata</taxon>
        <taxon>Oligohymenophorea</taxon>
        <taxon>Peniculida</taxon>
        <taxon>Parameciidae</taxon>
        <taxon>Paramecium</taxon>
    </lineage>
</organism>
<dbReference type="AlphaFoldDB" id="A0A8S1N8S1"/>
<dbReference type="Proteomes" id="UP000692954">
    <property type="component" value="Unassembled WGS sequence"/>
</dbReference>
<protein>
    <submittedName>
        <fullName evidence="1">Uncharacterized protein</fullName>
    </submittedName>
</protein>
<evidence type="ECO:0000313" key="1">
    <source>
        <dbReference type="EMBL" id="CAD8085495.1"/>
    </source>
</evidence>
<reference evidence="1" key="1">
    <citation type="submission" date="2021-01" db="EMBL/GenBank/DDBJ databases">
        <authorList>
            <consortium name="Genoscope - CEA"/>
            <person name="William W."/>
        </authorList>
    </citation>
    <scope>NUCLEOTIDE SEQUENCE</scope>
</reference>